<dbReference type="RefSeq" id="WP_085020508.1">
    <property type="nucleotide sequence ID" value="NZ_BMHD01000001.1"/>
</dbReference>
<accession>A0A1X9LWF0</accession>
<proteinExistence type="predicted"/>
<organism evidence="1 2">
    <name type="scientific">Cnuibacter physcomitrellae</name>
    <dbReference type="NCBI Taxonomy" id="1619308"/>
    <lineage>
        <taxon>Bacteria</taxon>
        <taxon>Bacillati</taxon>
        <taxon>Actinomycetota</taxon>
        <taxon>Actinomycetes</taxon>
        <taxon>Micrococcales</taxon>
        <taxon>Microbacteriaceae</taxon>
        <taxon>Cnuibacter</taxon>
    </lineage>
</organism>
<name>A0A1X9LWF0_9MICO</name>
<sequence>MSRARTVTLSAAAALAVVALAGGAAWWLSSPAPEPSATVELAAGAPPARSAESVDHGPRDAAWPPVHTYPRADDPSDDSIVIPASWSAEDQLHAQEWLAAQRFTNDCLASRGGTYFYRAFWLFPGPSSQGEVFDENGEQRLNEAGDPVPPPDWATHMTQPSALRSQTSLVCWNQALVSVGRPPLGPTEFQPVAPRFEATDFSDPAALDIPADWDADRQQQARDEWTVELGVRDCMAAAGYPTYGDSPRWLVPEDRAPRVTDWLMSFPVAEQPSIRTLLNGGLDHDAWYDSCAGQVSTALGIDLH</sequence>
<protein>
    <submittedName>
        <fullName evidence="1">Uncharacterized protein</fullName>
    </submittedName>
</protein>
<evidence type="ECO:0000313" key="1">
    <source>
        <dbReference type="EMBL" id="ARJ06370.1"/>
    </source>
</evidence>
<dbReference type="Proteomes" id="UP000192775">
    <property type="component" value="Chromosome"/>
</dbReference>
<reference evidence="1 2" key="1">
    <citation type="submission" date="2017-04" db="EMBL/GenBank/DDBJ databases">
        <authorList>
            <person name="Afonso C.L."/>
            <person name="Miller P.J."/>
            <person name="Scott M.A."/>
            <person name="Spackman E."/>
            <person name="Goraichik I."/>
            <person name="Dimitrov K.M."/>
            <person name="Suarez D.L."/>
            <person name="Swayne D.E."/>
        </authorList>
    </citation>
    <scope>NUCLEOTIDE SEQUENCE [LARGE SCALE GENOMIC DNA]</scope>
    <source>
        <strain evidence="2">XA(T)</strain>
    </source>
</reference>
<gene>
    <name evidence="1" type="ORF">B5808_14965</name>
</gene>
<dbReference type="EMBL" id="CP020715">
    <property type="protein sequence ID" value="ARJ06370.1"/>
    <property type="molecule type" value="Genomic_DNA"/>
</dbReference>
<keyword evidence="2" id="KW-1185">Reference proteome</keyword>
<dbReference type="AlphaFoldDB" id="A0A1X9LWF0"/>
<dbReference type="STRING" id="1619308.B5808_14965"/>
<evidence type="ECO:0000313" key="2">
    <source>
        <dbReference type="Proteomes" id="UP000192775"/>
    </source>
</evidence>
<dbReference type="KEGG" id="cphy:B5808_14965"/>